<reference evidence="2 3" key="1">
    <citation type="journal article" date="2014" name="Nature">
        <title>The genome of the recently domesticated crop plant sugar beet (Beta vulgaris).</title>
        <authorList>
            <person name="Dohm J.C."/>
            <person name="Minoche A.E."/>
            <person name="Holtgrawe D."/>
            <person name="Capella-Gutierrez S."/>
            <person name="Zakrzewski F."/>
            <person name="Tafer H."/>
            <person name="Rupp O."/>
            <person name="Sorensen T.R."/>
            <person name="Stracke R."/>
            <person name="Reinhardt R."/>
            <person name="Goesmann A."/>
            <person name="Kraft T."/>
            <person name="Schulz B."/>
            <person name="Stadler P.F."/>
            <person name="Schmidt T."/>
            <person name="Gabaldon T."/>
            <person name="Lehrach H."/>
            <person name="Weisshaar B."/>
            <person name="Himmelbauer H."/>
        </authorList>
    </citation>
    <scope>NUCLEOTIDE SEQUENCE [LARGE SCALE GENOMIC DNA]</scope>
    <source>
        <tissue evidence="2">Taproot</tissue>
    </source>
</reference>
<sequence>MKGQIVELRQETEKTQEMPPLESNPSMLLPSKKRKCLAIKEEKHSSEIMAIMGLGLERPEPLESPVEICLNPGRPERTLKIGEFIYQNVHQIFGP</sequence>
<proteinExistence type="predicted"/>
<dbReference type="EMBL" id="KQ090179">
    <property type="protein sequence ID" value="KMT02255.1"/>
    <property type="molecule type" value="Genomic_DNA"/>
</dbReference>
<keyword evidence="3" id="KW-1185">Reference proteome</keyword>
<evidence type="ECO:0000256" key="1">
    <source>
        <dbReference type="SAM" id="MobiDB-lite"/>
    </source>
</evidence>
<organism evidence="2 3">
    <name type="scientific">Beta vulgaris subsp. vulgaris</name>
    <name type="common">Beet</name>
    <dbReference type="NCBI Taxonomy" id="3555"/>
    <lineage>
        <taxon>Eukaryota</taxon>
        <taxon>Viridiplantae</taxon>
        <taxon>Streptophyta</taxon>
        <taxon>Embryophyta</taxon>
        <taxon>Tracheophyta</taxon>
        <taxon>Spermatophyta</taxon>
        <taxon>Magnoliopsida</taxon>
        <taxon>eudicotyledons</taxon>
        <taxon>Gunneridae</taxon>
        <taxon>Pentapetalae</taxon>
        <taxon>Caryophyllales</taxon>
        <taxon>Chenopodiaceae</taxon>
        <taxon>Betoideae</taxon>
        <taxon>Beta</taxon>
    </lineage>
</organism>
<feature type="region of interest" description="Disordered" evidence="1">
    <location>
        <begin position="1"/>
        <end position="28"/>
    </location>
</feature>
<protein>
    <submittedName>
        <fullName evidence="2">Uncharacterized protein</fullName>
    </submittedName>
</protein>
<gene>
    <name evidence="2" type="ORF">BVRB_9g206430</name>
</gene>
<name>A0A0J8BLH0_BETVV</name>
<dbReference type="AlphaFoldDB" id="A0A0J8BLH0"/>
<accession>A0A0J8BLH0</accession>
<dbReference type="Gramene" id="KMT02255">
    <property type="protein sequence ID" value="KMT02255"/>
    <property type="gene ID" value="BVRB_9g206430"/>
</dbReference>
<dbReference type="Proteomes" id="UP000035740">
    <property type="component" value="Chromosome 9"/>
</dbReference>
<evidence type="ECO:0000313" key="2">
    <source>
        <dbReference type="EMBL" id="KMT02255.1"/>
    </source>
</evidence>
<evidence type="ECO:0000313" key="3">
    <source>
        <dbReference type="Proteomes" id="UP000035740"/>
    </source>
</evidence>